<proteinExistence type="predicted"/>
<name>A0A0F8ZXK2_9ZZZZ</name>
<protein>
    <submittedName>
        <fullName evidence="2">Uncharacterized protein</fullName>
    </submittedName>
</protein>
<organism evidence="2">
    <name type="scientific">marine sediment metagenome</name>
    <dbReference type="NCBI Taxonomy" id="412755"/>
    <lineage>
        <taxon>unclassified sequences</taxon>
        <taxon>metagenomes</taxon>
        <taxon>ecological metagenomes</taxon>
    </lineage>
</organism>
<gene>
    <name evidence="2" type="ORF">LCGC14_2981890</name>
</gene>
<sequence length="61" mass="7037">MNGKEIKQHHRTAMHNDGGLVRERDIQGKSKIVKTVKYVPLRAWLRSQGNKQIKEAAVLWS</sequence>
<reference evidence="2" key="1">
    <citation type="journal article" date="2015" name="Nature">
        <title>Complex archaea that bridge the gap between prokaryotes and eukaryotes.</title>
        <authorList>
            <person name="Spang A."/>
            <person name="Saw J.H."/>
            <person name="Jorgensen S.L."/>
            <person name="Zaremba-Niedzwiedzka K."/>
            <person name="Martijn J."/>
            <person name="Lind A.E."/>
            <person name="van Eijk R."/>
            <person name="Schleper C."/>
            <person name="Guy L."/>
            <person name="Ettema T.J."/>
        </authorList>
    </citation>
    <scope>NUCLEOTIDE SEQUENCE</scope>
</reference>
<feature type="region of interest" description="Disordered" evidence="1">
    <location>
        <begin position="1"/>
        <end position="25"/>
    </location>
</feature>
<comment type="caution">
    <text evidence="2">The sequence shown here is derived from an EMBL/GenBank/DDBJ whole genome shotgun (WGS) entry which is preliminary data.</text>
</comment>
<evidence type="ECO:0000256" key="1">
    <source>
        <dbReference type="SAM" id="MobiDB-lite"/>
    </source>
</evidence>
<accession>A0A0F8ZXK2</accession>
<evidence type="ECO:0000313" key="2">
    <source>
        <dbReference type="EMBL" id="KKK64666.1"/>
    </source>
</evidence>
<feature type="non-terminal residue" evidence="2">
    <location>
        <position position="61"/>
    </location>
</feature>
<dbReference type="AlphaFoldDB" id="A0A0F8ZXK2"/>
<dbReference type="EMBL" id="LAZR01060920">
    <property type="protein sequence ID" value="KKK64666.1"/>
    <property type="molecule type" value="Genomic_DNA"/>
</dbReference>